<protein>
    <submittedName>
        <fullName evidence="5">Secreted protein</fullName>
    </submittedName>
</protein>
<dbReference type="WBParaSite" id="GPUH_0001690301-mRNA-1">
    <property type="protein sequence ID" value="GPUH_0001690301-mRNA-1"/>
    <property type="gene ID" value="GPUH_0001690301"/>
</dbReference>
<keyword evidence="4" id="KW-1185">Reference proteome</keyword>
<evidence type="ECO:0000256" key="1">
    <source>
        <dbReference type="SAM" id="MobiDB-lite"/>
    </source>
</evidence>
<feature type="region of interest" description="Disordered" evidence="1">
    <location>
        <begin position="64"/>
        <end position="93"/>
    </location>
</feature>
<evidence type="ECO:0000313" key="5">
    <source>
        <dbReference type="WBParaSite" id="GPUH_0001690301-mRNA-1"/>
    </source>
</evidence>
<evidence type="ECO:0000313" key="3">
    <source>
        <dbReference type="EMBL" id="VDN28729.1"/>
    </source>
</evidence>
<name>A0A183E7E0_9BILA</name>
<feature type="chain" id="PRO_5043139029" evidence="2">
    <location>
        <begin position="21"/>
        <end position="93"/>
    </location>
</feature>
<dbReference type="AlphaFoldDB" id="A0A183E7E0"/>
<gene>
    <name evidence="3" type="ORF">GPUH_LOCUS16881</name>
</gene>
<evidence type="ECO:0000313" key="4">
    <source>
        <dbReference type="Proteomes" id="UP000271098"/>
    </source>
</evidence>
<feature type="signal peptide" evidence="2">
    <location>
        <begin position="1"/>
        <end position="20"/>
    </location>
</feature>
<proteinExistence type="predicted"/>
<accession>A0A183E7E0</accession>
<dbReference type="EMBL" id="UYRT01084352">
    <property type="protein sequence ID" value="VDN28729.1"/>
    <property type="molecule type" value="Genomic_DNA"/>
</dbReference>
<evidence type="ECO:0000256" key="2">
    <source>
        <dbReference type="SAM" id="SignalP"/>
    </source>
</evidence>
<keyword evidence="2" id="KW-0732">Signal</keyword>
<sequence>MYDALLCLMFKYMFVHFGACATLIVQDCPTVTDPENPVIPHQRDFRTVNGVTANRVWIRSRKRASKNANLDEPGPSTPPPGFKTSIILGDKHY</sequence>
<reference evidence="5" key="1">
    <citation type="submission" date="2016-06" db="UniProtKB">
        <authorList>
            <consortium name="WormBaseParasite"/>
        </authorList>
    </citation>
    <scope>IDENTIFICATION</scope>
</reference>
<reference evidence="3 4" key="2">
    <citation type="submission" date="2018-11" db="EMBL/GenBank/DDBJ databases">
        <authorList>
            <consortium name="Pathogen Informatics"/>
        </authorList>
    </citation>
    <scope>NUCLEOTIDE SEQUENCE [LARGE SCALE GENOMIC DNA]</scope>
</reference>
<organism evidence="5">
    <name type="scientific">Gongylonema pulchrum</name>
    <dbReference type="NCBI Taxonomy" id="637853"/>
    <lineage>
        <taxon>Eukaryota</taxon>
        <taxon>Metazoa</taxon>
        <taxon>Ecdysozoa</taxon>
        <taxon>Nematoda</taxon>
        <taxon>Chromadorea</taxon>
        <taxon>Rhabditida</taxon>
        <taxon>Spirurina</taxon>
        <taxon>Spiruromorpha</taxon>
        <taxon>Spiruroidea</taxon>
        <taxon>Gongylonematidae</taxon>
        <taxon>Gongylonema</taxon>
    </lineage>
</organism>
<dbReference type="Proteomes" id="UP000271098">
    <property type="component" value="Unassembled WGS sequence"/>
</dbReference>